<comment type="caution">
    <text evidence="1">The sequence shown here is derived from an EMBL/GenBank/DDBJ whole genome shotgun (WGS) entry which is preliminary data.</text>
</comment>
<proteinExistence type="predicted"/>
<keyword evidence="2" id="KW-1185">Reference proteome</keyword>
<protein>
    <submittedName>
        <fullName evidence="1">Uncharacterized protein</fullName>
    </submittedName>
</protein>
<dbReference type="Proteomes" id="UP000321181">
    <property type="component" value="Unassembled WGS sequence"/>
</dbReference>
<name>A0A512DFI6_9CELL</name>
<accession>A0A512DFI6</accession>
<evidence type="ECO:0000313" key="1">
    <source>
        <dbReference type="EMBL" id="GEO35221.1"/>
    </source>
</evidence>
<organism evidence="1 2">
    <name type="scientific">Cellulomonas aerilata</name>
    <dbReference type="NCBI Taxonomy" id="515326"/>
    <lineage>
        <taxon>Bacteria</taxon>
        <taxon>Bacillati</taxon>
        <taxon>Actinomycetota</taxon>
        <taxon>Actinomycetes</taxon>
        <taxon>Micrococcales</taxon>
        <taxon>Cellulomonadaceae</taxon>
        <taxon>Cellulomonas</taxon>
    </lineage>
</organism>
<gene>
    <name evidence="1" type="ORF">CAE01nite_29460</name>
</gene>
<sequence length="59" mass="5777">MLGRTRTWVGAASAPVAGSTLVVTGTGAAVAQDRSAFPVSVDAPGAVLATLTIPVPVDE</sequence>
<dbReference type="EMBL" id="BJYY01000018">
    <property type="protein sequence ID" value="GEO35221.1"/>
    <property type="molecule type" value="Genomic_DNA"/>
</dbReference>
<dbReference type="AlphaFoldDB" id="A0A512DFI6"/>
<evidence type="ECO:0000313" key="2">
    <source>
        <dbReference type="Proteomes" id="UP000321181"/>
    </source>
</evidence>
<reference evidence="1 2" key="1">
    <citation type="submission" date="2019-07" db="EMBL/GenBank/DDBJ databases">
        <title>Whole genome shotgun sequence of Cellulomonas aerilata NBRC 106308.</title>
        <authorList>
            <person name="Hosoyama A."/>
            <person name="Uohara A."/>
            <person name="Ohji S."/>
            <person name="Ichikawa N."/>
        </authorList>
    </citation>
    <scope>NUCLEOTIDE SEQUENCE [LARGE SCALE GENOMIC DNA]</scope>
    <source>
        <strain evidence="1 2">NBRC 106308</strain>
    </source>
</reference>